<keyword evidence="2" id="KW-1185">Reference proteome</keyword>
<reference evidence="2" key="1">
    <citation type="submission" date="2017-08" db="EMBL/GenBank/DDBJ databases">
        <authorList>
            <person name="Grouzdev D.S."/>
            <person name="Gaisin V.A."/>
            <person name="Rysina M.S."/>
            <person name="Gorlenko V.M."/>
        </authorList>
    </citation>
    <scope>NUCLEOTIDE SEQUENCE [LARGE SCALE GENOMIC DNA]</scope>
    <source>
        <strain evidence="2">Kir15-3F</strain>
    </source>
</reference>
<dbReference type="OrthoDB" id="3078281at2"/>
<sequence>MTIAEVVDALRSKLTVASGRHLYAILGPYPALDACVKRLSRAKLPNGRAFPAPLSVNRGILDAIPDDDFKRLTRDEVIYPEPTAAHIRQAFESFLRSQLQGRGLVILRDLELLFAYGIELNMLRVLAANNDHILLLLPGRRKRGQILLFPENDQGPCTLPTTLIAANHLWEL</sequence>
<gene>
    <name evidence="1" type="ORF">CJ255_03910</name>
</gene>
<protein>
    <submittedName>
        <fullName evidence="1">Uncharacterized protein</fullName>
    </submittedName>
</protein>
<name>A0A2A6RNF5_9CHLR</name>
<dbReference type="Proteomes" id="UP000220527">
    <property type="component" value="Unassembled WGS sequence"/>
</dbReference>
<proteinExistence type="predicted"/>
<dbReference type="EMBL" id="NQWI01000010">
    <property type="protein sequence ID" value="PDW04418.1"/>
    <property type="molecule type" value="Genomic_DNA"/>
</dbReference>
<evidence type="ECO:0000313" key="1">
    <source>
        <dbReference type="EMBL" id="PDW04418.1"/>
    </source>
</evidence>
<dbReference type="RefSeq" id="WP_097642786.1">
    <property type="nucleotide sequence ID" value="NZ_NQWI01000010.1"/>
</dbReference>
<evidence type="ECO:0000313" key="2">
    <source>
        <dbReference type="Proteomes" id="UP000220527"/>
    </source>
</evidence>
<dbReference type="AlphaFoldDB" id="A0A2A6RNF5"/>
<organism evidence="1 2">
    <name type="scientific">Candidatus Viridilinea mediisalina</name>
    <dbReference type="NCBI Taxonomy" id="2024553"/>
    <lineage>
        <taxon>Bacteria</taxon>
        <taxon>Bacillati</taxon>
        <taxon>Chloroflexota</taxon>
        <taxon>Chloroflexia</taxon>
        <taxon>Chloroflexales</taxon>
        <taxon>Chloroflexineae</taxon>
        <taxon>Oscillochloridaceae</taxon>
        <taxon>Candidatus Viridilinea</taxon>
    </lineage>
</organism>
<accession>A0A2A6RNF5</accession>
<comment type="caution">
    <text evidence="1">The sequence shown here is derived from an EMBL/GenBank/DDBJ whole genome shotgun (WGS) entry which is preliminary data.</text>
</comment>